<dbReference type="SMART" id="SM00034">
    <property type="entry name" value="CLECT"/>
    <property type="match status" value="1"/>
</dbReference>
<dbReference type="STRING" id="30019.A0A0M3QTP0"/>
<dbReference type="OrthoDB" id="7357196at2759"/>
<dbReference type="Gene3D" id="3.10.100.10">
    <property type="entry name" value="Mannose-Binding Protein A, subunit A"/>
    <property type="match status" value="1"/>
</dbReference>
<dbReference type="SMR" id="A0A0M3QTP0"/>
<dbReference type="Proteomes" id="UP000494163">
    <property type="component" value="Chromosome 2L"/>
</dbReference>
<feature type="chain" id="PRO_5005788135" evidence="2">
    <location>
        <begin position="20"/>
        <end position="160"/>
    </location>
</feature>
<dbReference type="Pfam" id="PF00059">
    <property type="entry name" value="Lectin_C"/>
    <property type="match status" value="1"/>
</dbReference>
<reference evidence="4 5" key="1">
    <citation type="submission" date="2015-08" db="EMBL/GenBank/DDBJ databases">
        <title>Ancestral chromatin configuration constrains chromatin evolution on differentiating sex chromosomes in Drosophila.</title>
        <authorList>
            <person name="Zhou Q."/>
            <person name="Bachtrog D."/>
        </authorList>
    </citation>
    <scope>NUCLEOTIDE SEQUENCE [LARGE SCALE GENOMIC DNA]</scope>
    <source>
        <tissue evidence="4">Whole larvae</tissue>
    </source>
</reference>
<evidence type="ECO:0000259" key="3">
    <source>
        <dbReference type="PROSITE" id="PS50041"/>
    </source>
</evidence>
<dbReference type="CDD" id="cd00037">
    <property type="entry name" value="CLECT"/>
    <property type="match status" value="1"/>
</dbReference>
<feature type="domain" description="C-type lectin" evidence="3">
    <location>
        <begin position="29"/>
        <end position="154"/>
    </location>
</feature>
<feature type="signal peptide" evidence="2">
    <location>
        <begin position="1"/>
        <end position="19"/>
    </location>
</feature>
<dbReference type="PROSITE" id="PS50041">
    <property type="entry name" value="C_TYPE_LECTIN_2"/>
    <property type="match status" value="1"/>
</dbReference>
<dbReference type="InterPro" id="IPR050111">
    <property type="entry name" value="C-type_lectin/snaclec_domain"/>
</dbReference>
<keyword evidence="1" id="KW-1015">Disulfide bond</keyword>
<sequence>MQRQYCIIVVLSLIVGLQAWGCPSDFTKVGEKCYKVFLEKVNWFEADRRCRAMHSSLMIFDDENDRESSTNYLKDMGISFADYYNGGAWIGINCFGNNRQFVASHDGSAIPFEKWIPGEPNNDKGNEECVAYSDVKGYGLNDHSCTKVHQYVCQTRFKFY</sequence>
<dbReference type="SUPFAM" id="SSF56436">
    <property type="entry name" value="C-type lectin-like"/>
    <property type="match status" value="1"/>
</dbReference>
<dbReference type="OMA" id="CVAFANY"/>
<evidence type="ECO:0000313" key="5">
    <source>
        <dbReference type="Proteomes" id="UP000494163"/>
    </source>
</evidence>
<dbReference type="PROSITE" id="PS00615">
    <property type="entry name" value="C_TYPE_LECTIN_1"/>
    <property type="match status" value="1"/>
</dbReference>
<evidence type="ECO:0000313" key="4">
    <source>
        <dbReference type="EMBL" id="ALC39219.1"/>
    </source>
</evidence>
<evidence type="ECO:0000256" key="2">
    <source>
        <dbReference type="SAM" id="SignalP"/>
    </source>
</evidence>
<gene>
    <name evidence="4" type="ORF">Dbus_chr2Lg1304</name>
</gene>
<dbReference type="AlphaFoldDB" id="A0A0M3QTP0"/>
<proteinExistence type="predicted"/>
<keyword evidence="2" id="KW-0732">Signal</keyword>
<keyword evidence="5" id="KW-1185">Reference proteome</keyword>
<dbReference type="EMBL" id="CP012523">
    <property type="protein sequence ID" value="ALC39219.1"/>
    <property type="molecule type" value="Genomic_DNA"/>
</dbReference>
<name>A0A0M3QTP0_DROBS</name>
<dbReference type="PANTHER" id="PTHR22803">
    <property type="entry name" value="MANNOSE, PHOSPHOLIPASE, LECTIN RECEPTOR RELATED"/>
    <property type="match status" value="1"/>
</dbReference>
<dbReference type="InterPro" id="IPR016186">
    <property type="entry name" value="C-type_lectin-like/link_sf"/>
</dbReference>
<dbReference type="InterPro" id="IPR018378">
    <property type="entry name" value="C-type_lectin_CS"/>
</dbReference>
<evidence type="ECO:0000256" key="1">
    <source>
        <dbReference type="ARBA" id="ARBA00023157"/>
    </source>
</evidence>
<dbReference type="InterPro" id="IPR001304">
    <property type="entry name" value="C-type_lectin-like"/>
</dbReference>
<dbReference type="InterPro" id="IPR016187">
    <property type="entry name" value="CTDL_fold"/>
</dbReference>
<organism evidence="4 5">
    <name type="scientific">Drosophila busckii</name>
    <name type="common">Fruit fly</name>
    <dbReference type="NCBI Taxonomy" id="30019"/>
    <lineage>
        <taxon>Eukaryota</taxon>
        <taxon>Metazoa</taxon>
        <taxon>Ecdysozoa</taxon>
        <taxon>Arthropoda</taxon>
        <taxon>Hexapoda</taxon>
        <taxon>Insecta</taxon>
        <taxon>Pterygota</taxon>
        <taxon>Neoptera</taxon>
        <taxon>Endopterygota</taxon>
        <taxon>Diptera</taxon>
        <taxon>Brachycera</taxon>
        <taxon>Muscomorpha</taxon>
        <taxon>Ephydroidea</taxon>
        <taxon>Drosophilidae</taxon>
        <taxon>Drosophila</taxon>
    </lineage>
</organism>
<protein>
    <submittedName>
        <fullName evidence="4">Maker472</fullName>
    </submittedName>
</protein>
<accession>A0A0M3QTP0</accession>